<accession>F2QZZ4</accession>
<reference evidence="2 3" key="3">
    <citation type="journal article" date="2016" name="FEMS Yeast Res.">
        <title>Curation of the genome annotation of Pichia pastoris (Komagataella phaffii) CBS7435 from gene level to protein function.</title>
        <authorList>
            <person name="Valli M."/>
            <person name="Tatto N.E."/>
            <person name="Peymann A."/>
            <person name="Gruber C."/>
            <person name="Landes N."/>
            <person name="Ekker H."/>
            <person name="Thallinger G.G."/>
            <person name="Mattanovich D."/>
            <person name="Gasser B."/>
            <person name="Graf A.B."/>
        </authorList>
    </citation>
    <scope>GENOME REANNOTATION</scope>
    <source>
        <strain evidence="2 3">ATCC 76273 / CBS 7435 / CECT 11047 / NRRL Y-11430 / Wegner 21-1</strain>
    </source>
</reference>
<dbReference type="HOGENOM" id="CLU_2097699_0_0_1"/>
<dbReference type="Proteomes" id="UP000006853">
    <property type="component" value="Chromosome 4"/>
</dbReference>
<reference key="2">
    <citation type="submission" date="2011-04" db="EMBL/GenBank/DDBJ databases">
        <title>High-quality genome sequence of Pichia pastoris CBS 7435.</title>
        <authorList>
            <person name="Kueberl A."/>
            <person name="Schneider J."/>
            <person name="Thallinger G.G."/>
            <person name="Anderl I."/>
            <person name="Wibberg D."/>
            <person name="Hajek T."/>
            <person name="Jaenicke S."/>
            <person name="Brinkrolf K."/>
            <person name="Goesmann A."/>
            <person name="Szczepanowski R."/>
            <person name="Puehler A."/>
            <person name="Schwab H."/>
            <person name="Glieder A."/>
            <person name="Pichler H."/>
        </authorList>
    </citation>
    <scope>NUCLEOTIDE SEQUENCE</scope>
    <source>
        <strain>CBS 7435</strain>
    </source>
</reference>
<gene>
    <name evidence="2" type="ordered locus">PP7435_Chr4-0819</name>
</gene>
<feature type="compositionally biased region" description="Polar residues" evidence="1">
    <location>
        <begin position="18"/>
        <end position="27"/>
    </location>
</feature>
<dbReference type="AlphaFoldDB" id="F2QZZ4"/>
<evidence type="ECO:0000313" key="3">
    <source>
        <dbReference type="Proteomes" id="UP000006853"/>
    </source>
</evidence>
<protein>
    <submittedName>
        <fullName evidence="2">Uncharacterized protein</fullName>
    </submittedName>
</protein>
<reference evidence="2 3" key="1">
    <citation type="journal article" date="2011" name="J. Biotechnol.">
        <title>High-quality genome sequence of Pichia pastoris CBS7435.</title>
        <authorList>
            <person name="Kuberl A."/>
            <person name="Schneider J."/>
            <person name="Thallinger G.G."/>
            <person name="Anderl I."/>
            <person name="Wibberg D."/>
            <person name="Hajek T."/>
            <person name="Jaenicke S."/>
            <person name="Brinkrolf K."/>
            <person name="Goesmann A."/>
            <person name="Szczepanowski R."/>
            <person name="Puhler A."/>
            <person name="Schwab H."/>
            <person name="Glieder A."/>
            <person name="Pichler H."/>
        </authorList>
    </citation>
    <scope>NUCLEOTIDE SEQUENCE [LARGE SCALE GENOMIC DNA]</scope>
    <source>
        <strain evidence="3">ATCC 76273 / CBS 7435 / CECT 11047 / NRRL Y-11430 / Wegner 21-1</strain>
    </source>
</reference>
<keyword evidence="3" id="KW-1185">Reference proteome</keyword>
<organism evidence="2 3">
    <name type="scientific">Komagataella phaffii (strain ATCC 76273 / CBS 7435 / CECT 11047 / NRRL Y-11430 / Wegner 21-1)</name>
    <name type="common">Yeast</name>
    <name type="synonym">Pichia pastoris</name>
    <dbReference type="NCBI Taxonomy" id="981350"/>
    <lineage>
        <taxon>Eukaryota</taxon>
        <taxon>Fungi</taxon>
        <taxon>Dikarya</taxon>
        <taxon>Ascomycota</taxon>
        <taxon>Saccharomycotina</taxon>
        <taxon>Pichiomycetes</taxon>
        <taxon>Pichiales</taxon>
        <taxon>Pichiaceae</taxon>
        <taxon>Komagataella</taxon>
    </lineage>
</organism>
<dbReference type="EMBL" id="FR839631">
    <property type="protein sequence ID" value="CCA40972.1"/>
    <property type="molecule type" value="Genomic_DNA"/>
</dbReference>
<proteinExistence type="predicted"/>
<evidence type="ECO:0000313" key="2">
    <source>
        <dbReference type="EMBL" id="CCA40972.1"/>
    </source>
</evidence>
<name>F2QZZ4_KOMPC</name>
<feature type="region of interest" description="Disordered" evidence="1">
    <location>
        <begin position="1"/>
        <end position="32"/>
    </location>
</feature>
<evidence type="ECO:0000256" key="1">
    <source>
        <dbReference type="SAM" id="MobiDB-lite"/>
    </source>
</evidence>
<sequence length="116" mass="12393">MADGMNMLISRPRGAESWKQTESTELVGSQPGVNFRGGLKPVCSPSVKYPRTPGAARFYGDPCGDGGRRTVWPAVERGHYHALSVDAARGSTVCSESRTFHTPGADGAAKNPKMTR</sequence>